<evidence type="ECO:0000313" key="1">
    <source>
        <dbReference type="EMBL" id="KAI9917366.1"/>
    </source>
</evidence>
<gene>
    <name evidence="1" type="ORF">PsorP6_013206</name>
</gene>
<name>A0ACC0WGE7_9STRA</name>
<keyword evidence="2" id="KW-1185">Reference proteome</keyword>
<reference evidence="1 2" key="1">
    <citation type="journal article" date="2022" name="bioRxiv">
        <title>The genome of the oomycete Peronosclerospora sorghi, a cosmopolitan pathogen of maize and sorghum, is inflated with dispersed pseudogenes.</title>
        <authorList>
            <person name="Fletcher K."/>
            <person name="Martin F."/>
            <person name="Isakeit T."/>
            <person name="Cavanaugh K."/>
            <person name="Magill C."/>
            <person name="Michelmore R."/>
        </authorList>
    </citation>
    <scope>NUCLEOTIDE SEQUENCE [LARGE SCALE GENOMIC DNA]</scope>
    <source>
        <strain evidence="1">P6</strain>
    </source>
</reference>
<dbReference type="EMBL" id="CM047592">
    <property type="protein sequence ID" value="KAI9917366.1"/>
    <property type="molecule type" value="Genomic_DNA"/>
</dbReference>
<sequence>MVQQRQPRTSKTRESRSLLHALSHHGVTDARTLALPREALVLTWCLSYGDERVEAGWMNLFATLSRAMAWKEQRAMAHVMASRDSRWGIASLGLKRPQASYAENHAHDEEQADPDVEMARLDDKIMGFAMTERVAHERPVSLSMRLLRASIAWSSIHGTRRSVTEMEHLVRQKVVRLDWLDIGKMENLEACPHVDELSLQHNLIERMEWLETHVALTFLALAGNRIRKMENLQHFIHTLLVQWIEQTRGCGLQLELLDLSMNSINEFRVSELPTSLRFLRLMGNRFVRQIPAYAQVLFDRLPNLVQVDQFRRPVP</sequence>
<accession>A0ACC0WGE7</accession>
<comment type="caution">
    <text evidence="1">The sequence shown here is derived from an EMBL/GenBank/DDBJ whole genome shotgun (WGS) entry which is preliminary data.</text>
</comment>
<protein>
    <submittedName>
        <fullName evidence="1">Uncharacterized protein</fullName>
    </submittedName>
</protein>
<evidence type="ECO:0000313" key="2">
    <source>
        <dbReference type="Proteomes" id="UP001163321"/>
    </source>
</evidence>
<organism evidence="1 2">
    <name type="scientific">Peronosclerospora sorghi</name>
    <dbReference type="NCBI Taxonomy" id="230839"/>
    <lineage>
        <taxon>Eukaryota</taxon>
        <taxon>Sar</taxon>
        <taxon>Stramenopiles</taxon>
        <taxon>Oomycota</taxon>
        <taxon>Peronosporomycetes</taxon>
        <taxon>Peronosporales</taxon>
        <taxon>Peronosporaceae</taxon>
        <taxon>Peronosclerospora</taxon>
    </lineage>
</organism>
<proteinExistence type="predicted"/>
<dbReference type="Proteomes" id="UP001163321">
    <property type="component" value="Chromosome 13"/>
</dbReference>